<dbReference type="Gene3D" id="1.10.1740.10">
    <property type="match status" value="1"/>
</dbReference>
<dbReference type="InterPro" id="IPR013249">
    <property type="entry name" value="RNA_pol_sigma70_r4_t2"/>
</dbReference>
<dbReference type="SUPFAM" id="SSF88946">
    <property type="entry name" value="Sigma2 domain of RNA polymerase sigma factors"/>
    <property type="match status" value="1"/>
</dbReference>
<dbReference type="GO" id="GO:0006352">
    <property type="term" value="P:DNA-templated transcription initiation"/>
    <property type="evidence" value="ECO:0007669"/>
    <property type="project" value="InterPro"/>
</dbReference>
<evidence type="ECO:0000256" key="2">
    <source>
        <dbReference type="ARBA" id="ARBA00023015"/>
    </source>
</evidence>
<dbReference type="SUPFAM" id="SSF88659">
    <property type="entry name" value="Sigma3 and sigma4 domains of RNA polymerase sigma factors"/>
    <property type="match status" value="1"/>
</dbReference>
<evidence type="ECO:0000259" key="6">
    <source>
        <dbReference type="Pfam" id="PF04542"/>
    </source>
</evidence>
<evidence type="ECO:0000259" key="7">
    <source>
        <dbReference type="Pfam" id="PF08281"/>
    </source>
</evidence>
<dbReference type="EMBL" id="DYVE01000149">
    <property type="protein sequence ID" value="HJG28120.1"/>
    <property type="molecule type" value="Genomic_DNA"/>
</dbReference>
<proteinExistence type="inferred from homology"/>
<accession>A0A921LNT8</accession>
<organism evidence="8 9">
    <name type="scientific">Subdoligranulum variabile</name>
    <dbReference type="NCBI Taxonomy" id="214851"/>
    <lineage>
        <taxon>Bacteria</taxon>
        <taxon>Bacillati</taxon>
        <taxon>Bacillota</taxon>
        <taxon>Clostridia</taxon>
        <taxon>Eubacteriales</taxon>
        <taxon>Oscillospiraceae</taxon>
        <taxon>Subdoligranulum</taxon>
    </lineage>
</organism>
<dbReference type="InterPro" id="IPR039425">
    <property type="entry name" value="RNA_pol_sigma-70-like"/>
</dbReference>
<dbReference type="Pfam" id="PF04542">
    <property type="entry name" value="Sigma70_r2"/>
    <property type="match status" value="1"/>
</dbReference>
<dbReference type="InterPro" id="IPR036388">
    <property type="entry name" value="WH-like_DNA-bd_sf"/>
</dbReference>
<dbReference type="Gene3D" id="1.10.10.10">
    <property type="entry name" value="Winged helix-like DNA-binding domain superfamily/Winged helix DNA-binding domain"/>
    <property type="match status" value="1"/>
</dbReference>
<evidence type="ECO:0000313" key="9">
    <source>
        <dbReference type="Proteomes" id="UP000782880"/>
    </source>
</evidence>
<keyword evidence="5" id="KW-0804">Transcription</keyword>
<comment type="similarity">
    <text evidence="1">Belongs to the sigma-70 factor family. ECF subfamily.</text>
</comment>
<dbReference type="GO" id="GO:0016987">
    <property type="term" value="F:sigma factor activity"/>
    <property type="evidence" value="ECO:0007669"/>
    <property type="project" value="UniProtKB-KW"/>
</dbReference>
<feature type="domain" description="RNA polymerase sigma-70 region 2" evidence="6">
    <location>
        <begin position="26"/>
        <end position="93"/>
    </location>
</feature>
<name>A0A921LNT8_9FIRM</name>
<evidence type="ECO:0000256" key="5">
    <source>
        <dbReference type="ARBA" id="ARBA00023163"/>
    </source>
</evidence>
<dbReference type="AlphaFoldDB" id="A0A921LNT8"/>
<keyword evidence="3" id="KW-0731">Sigma factor</keyword>
<dbReference type="GO" id="GO:0003677">
    <property type="term" value="F:DNA binding"/>
    <property type="evidence" value="ECO:0007669"/>
    <property type="project" value="UniProtKB-KW"/>
</dbReference>
<keyword evidence="4" id="KW-0238">DNA-binding</keyword>
<evidence type="ECO:0000256" key="1">
    <source>
        <dbReference type="ARBA" id="ARBA00010641"/>
    </source>
</evidence>
<reference evidence="8" key="1">
    <citation type="journal article" date="2021" name="PeerJ">
        <title>Extensive microbial diversity within the chicken gut microbiome revealed by metagenomics and culture.</title>
        <authorList>
            <person name="Gilroy R."/>
            <person name="Ravi A."/>
            <person name="Getino M."/>
            <person name="Pursley I."/>
            <person name="Horton D.L."/>
            <person name="Alikhan N.F."/>
            <person name="Baker D."/>
            <person name="Gharbi K."/>
            <person name="Hall N."/>
            <person name="Watson M."/>
            <person name="Adriaenssens E.M."/>
            <person name="Foster-Nyarko E."/>
            <person name="Jarju S."/>
            <person name="Secka A."/>
            <person name="Antonio M."/>
            <person name="Oren A."/>
            <person name="Chaudhuri R.R."/>
            <person name="La Ragione R."/>
            <person name="Hildebrand F."/>
            <person name="Pallen M.J."/>
        </authorList>
    </citation>
    <scope>NUCLEOTIDE SEQUENCE</scope>
    <source>
        <strain evidence="8">ChiBcec21-2208</strain>
    </source>
</reference>
<keyword evidence="2" id="KW-0805">Transcription regulation</keyword>
<evidence type="ECO:0000313" key="8">
    <source>
        <dbReference type="EMBL" id="HJG28120.1"/>
    </source>
</evidence>
<protein>
    <submittedName>
        <fullName evidence="8">Sigma-70 family RNA polymerase sigma factor</fullName>
    </submittedName>
</protein>
<dbReference type="Proteomes" id="UP000782880">
    <property type="component" value="Unassembled WGS sequence"/>
</dbReference>
<dbReference type="NCBIfam" id="TIGR02937">
    <property type="entry name" value="sigma70-ECF"/>
    <property type="match status" value="1"/>
</dbReference>
<evidence type="ECO:0000256" key="3">
    <source>
        <dbReference type="ARBA" id="ARBA00023082"/>
    </source>
</evidence>
<dbReference type="PANTHER" id="PTHR43133:SF8">
    <property type="entry name" value="RNA POLYMERASE SIGMA FACTOR HI_1459-RELATED"/>
    <property type="match status" value="1"/>
</dbReference>
<dbReference type="InterPro" id="IPR007627">
    <property type="entry name" value="RNA_pol_sigma70_r2"/>
</dbReference>
<evidence type="ECO:0000256" key="4">
    <source>
        <dbReference type="ARBA" id="ARBA00023125"/>
    </source>
</evidence>
<dbReference type="Pfam" id="PF08281">
    <property type="entry name" value="Sigma70_r4_2"/>
    <property type="match status" value="1"/>
</dbReference>
<dbReference type="PANTHER" id="PTHR43133">
    <property type="entry name" value="RNA POLYMERASE ECF-TYPE SIGMA FACTO"/>
    <property type="match status" value="1"/>
</dbReference>
<reference evidence="8" key="2">
    <citation type="submission" date="2021-09" db="EMBL/GenBank/DDBJ databases">
        <authorList>
            <person name="Gilroy R."/>
        </authorList>
    </citation>
    <scope>NUCLEOTIDE SEQUENCE</scope>
    <source>
        <strain evidence="8">ChiBcec21-2208</strain>
    </source>
</reference>
<feature type="domain" description="RNA polymerase sigma factor 70 region 4 type 2" evidence="7">
    <location>
        <begin position="121"/>
        <end position="172"/>
    </location>
</feature>
<comment type="caution">
    <text evidence="8">The sequence shown here is derived from an EMBL/GenBank/DDBJ whole genome shotgun (WGS) entry which is preliminary data.</text>
</comment>
<dbReference type="InterPro" id="IPR014284">
    <property type="entry name" value="RNA_pol_sigma-70_dom"/>
</dbReference>
<dbReference type="InterPro" id="IPR013325">
    <property type="entry name" value="RNA_pol_sigma_r2"/>
</dbReference>
<gene>
    <name evidence="8" type="ORF">K8V20_05690</name>
</gene>
<sequence>MKEPCTPSLAQAILADPETGLRWAMRDYASLVRGILRRILPQRERDVEECMADVFVALWRNAQKLYDTGTPVRAWLIVTARNTGINRYRVLRRREEVPLTEEMTQTIAELMPDTAGDAADWVGALVDAMGPPDREIFLRKYYLMQSSREIAASLGMSVGSVNTRLCRGRERLRKELQKGGYTHA</sequence>
<dbReference type="InterPro" id="IPR013324">
    <property type="entry name" value="RNA_pol_sigma_r3/r4-like"/>
</dbReference>